<evidence type="ECO:0000256" key="3">
    <source>
        <dbReference type="ARBA" id="ARBA00022723"/>
    </source>
</evidence>
<dbReference type="InterPro" id="IPR018247">
    <property type="entry name" value="EF_Hand_1_Ca_BS"/>
</dbReference>
<feature type="domain" description="EF-hand" evidence="6">
    <location>
        <begin position="10"/>
        <end position="45"/>
    </location>
</feature>
<dbReference type="GO" id="GO:0048306">
    <property type="term" value="F:calcium-dependent protein binding"/>
    <property type="evidence" value="ECO:0007669"/>
    <property type="project" value="UniProtKB-ARBA"/>
</dbReference>
<dbReference type="PROSITE" id="PS50222">
    <property type="entry name" value="EF_HAND_2"/>
    <property type="match status" value="2"/>
</dbReference>
<keyword evidence="4" id="KW-0677">Repeat</keyword>
<dbReference type="Pfam" id="PF00036">
    <property type="entry name" value="EF-hand_1"/>
    <property type="match status" value="1"/>
</dbReference>
<evidence type="ECO:0000256" key="5">
    <source>
        <dbReference type="ARBA" id="ARBA00022837"/>
    </source>
</evidence>
<proteinExistence type="predicted"/>
<organism evidence="7 8">
    <name type="scientific">Schizophyllum amplum</name>
    <dbReference type="NCBI Taxonomy" id="97359"/>
    <lineage>
        <taxon>Eukaryota</taxon>
        <taxon>Fungi</taxon>
        <taxon>Dikarya</taxon>
        <taxon>Basidiomycota</taxon>
        <taxon>Agaricomycotina</taxon>
        <taxon>Agaricomycetes</taxon>
        <taxon>Agaricomycetidae</taxon>
        <taxon>Agaricales</taxon>
        <taxon>Schizophyllaceae</taxon>
        <taxon>Schizophyllum</taxon>
    </lineage>
</organism>
<keyword evidence="5" id="KW-0106">Calcium</keyword>
<evidence type="ECO:0000256" key="2">
    <source>
        <dbReference type="ARBA" id="ARBA00022490"/>
    </source>
</evidence>
<dbReference type="SUPFAM" id="SSF47473">
    <property type="entry name" value="EF-hand"/>
    <property type="match status" value="1"/>
</dbReference>
<keyword evidence="3" id="KW-0479">Metal-binding</keyword>
<feature type="domain" description="EF-hand" evidence="6">
    <location>
        <begin position="79"/>
        <end position="114"/>
    </location>
</feature>
<dbReference type="STRING" id="97359.A0A550CDP7"/>
<dbReference type="InterPro" id="IPR051426">
    <property type="entry name" value="Peflin/Sorcin_CaBP"/>
</dbReference>
<dbReference type="InterPro" id="IPR002048">
    <property type="entry name" value="EF_hand_dom"/>
</dbReference>
<comment type="subcellular location">
    <subcellularLocation>
        <location evidence="1">Cytoplasm</location>
    </subcellularLocation>
</comment>
<evidence type="ECO:0000256" key="1">
    <source>
        <dbReference type="ARBA" id="ARBA00004496"/>
    </source>
</evidence>
<sequence length="163" mass="18410">MSSSLGFAAPSSSALRQAFSAVDADGSKALTPEELQTALLNLNGNRIRFHLDTVKTLMGIFDTDHNGTINYMEFAGIWTFIVDWRKIFCTFDRDQSGYIDEDELTDAILDHGYRMTPSLQTLVQQKYAAVRSTDFYGRSQGITFDHFVDIMATVEKFQKADER</sequence>
<dbReference type="Proteomes" id="UP000320762">
    <property type="component" value="Unassembled WGS sequence"/>
</dbReference>
<evidence type="ECO:0000313" key="8">
    <source>
        <dbReference type="Proteomes" id="UP000320762"/>
    </source>
</evidence>
<dbReference type="GO" id="GO:0005737">
    <property type="term" value="C:cytoplasm"/>
    <property type="evidence" value="ECO:0007669"/>
    <property type="project" value="UniProtKB-SubCell"/>
</dbReference>
<gene>
    <name evidence="7" type="ORF">BD626DRAFT_43380</name>
</gene>
<evidence type="ECO:0000259" key="6">
    <source>
        <dbReference type="PROSITE" id="PS50222"/>
    </source>
</evidence>
<protein>
    <recommendedName>
        <fullName evidence="6">EF-hand domain-containing protein</fullName>
    </recommendedName>
</protein>
<dbReference type="AlphaFoldDB" id="A0A550CDP7"/>
<dbReference type="Pfam" id="PF13499">
    <property type="entry name" value="EF-hand_7"/>
    <property type="match status" value="1"/>
</dbReference>
<reference evidence="7 8" key="1">
    <citation type="journal article" date="2019" name="New Phytol.">
        <title>Comparative genomics reveals unique wood-decay strategies and fruiting body development in the Schizophyllaceae.</title>
        <authorList>
            <person name="Almasi E."/>
            <person name="Sahu N."/>
            <person name="Krizsan K."/>
            <person name="Balint B."/>
            <person name="Kovacs G.M."/>
            <person name="Kiss B."/>
            <person name="Cseklye J."/>
            <person name="Drula E."/>
            <person name="Henrissat B."/>
            <person name="Nagy I."/>
            <person name="Chovatia M."/>
            <person name="Adam C."/>
            <person name="LaButti K."/>
            <person name="Lipzen A."/>
            <person name="Riley R."/>
            <person name="Grigoriev I.V."/>
            <person name="Nagy L.G."/>
        </authorList>
    </citation>
    <scope>NUCLEOTIDE SEQUENCE [LARGE SCALE GENOMIC DNA]</scope>
    <source>
        <strain evidence="7 8">NL-1724</strain>
    </source>
</reference>
<dbReference type="InterPro" id="IPR011992">
    <property type="entry name" value="EF-hand-dom_pair"/>
</dbReference>
<dbReference type="EMBL" id="VDMD01000011">
    <property type="protein sequence ID" value="TRM62931.1"/>
    <property type="molecule type" value="Genomic_DNA"/>
</dbReference>
<name>A0A550CDP7_9AGAR</name>
<dbReference type="OrthoDB" id="186625at2759"/>
<comment type="caution">
    <text evidence="7">The sequence shown here is derived from an EMBL/GenBank/DDBJ whole genome shotgun (WGS) entry which is preliminary data.</text>
</comment>
<dbReference type="GO" id="GO:0005509">
    <property type="term" value="F:calcium ion binding"/>
    <property type="evidence" value="ECO:0007669"/>
    <property type="project" value="InterPro"/>
</dbReference>
<accession>A0A550CDP7</accession>
<keyword evidence="2" id="KW-0963">Cytoplasm</keyword>
<dbReference type="PROSITE" id="PS00018">
    <property type="entry name" value="EF_HAND_1"/>
    <property type="match status" value="2"/>
</dbReference>
<dbReference type="PANTHER" id="PTHR46212">
    <property type="entry name" value="PEFLIN"/>
    <property type="match status" value="1"/>
</dbReference>
<evidence type="ECO:0000313" key="7">
    <source>
        <dbReference type="EMBL" id="TRM62931.1"/>
    </source>
</evidence>
<keyword evidence="8" id="KW-1185">Reference proteome</keyword>
<dbReference type="PANTHER" id="PTHR46212:SF3">
    <property type="entry name" value="GH27120P"/>
    <property type="match status" value="1"/>
</dbReference>
<dbReference type="Gene3D" id="1.10.238.10">
    <property type="entry name" value="EF-hand"/>
    <property type="match status" value="1"/>
</dbReference>
<evidence type="ECO:0000256" key="4">
    <source>
        <dbReference type="ARBA" id="ARBA00022737"/>
    </source>
</evidence>
<dbReference type="SMART" id="SM00054">
    <property type="entry name" value="EFh"/>
    <property type="match status" value="3"/>
</dbReference>